<reference evidence="2 3" key="1">
    <citation type="submission" date="2016-10" db="EMBL/GenBank/DDBJ databases">
        <authorList>
            <person name="de Groot N.N."/>
        </authorList>
    </citation>
    <scope>NUCLEOTIDE SEQUENCE [LARGE SCALE GENOMIC DNA]</scope>
    <source>
        <strain evidence="2 3">CGMCC 4.6533</strain>
    </source>
</reference>
<proteinExistence type="predicted"/>
<keyword evidence="3" id="KW-1185">Reference proteome</keyword>
<evidence type="ECO:0000313" key="3">
    <source>
        <dbReference type="Proteomes" id="UP000199202"/>
    </source>
</evidence>
<dbReference type="Proteomes" id="UP000199202">
    <property type="component" value="Unassembled WGS sequence"/>
</dbReference>
<keyword evidence="1" id="KW-0732">Signal</keyword>
<evidence type="ECO:0008006" key="4">
    <source>
        <dbReference type="Google" id="ProtNLM"/>
    </source>
</evidence>
<dbReference type="EMBL" id="FNDJ01000022">
    <property type="protein sequence ID" value="SDL10099.1"/>
    <property type="molecule type" value="Genomic_DNA"/>
</dbReference>
<feature type="signal peptide" evidence="1">
    <location>
        <begin position="1"/>
        <end position="26"/>
    </location>
</feature>
<feature type="chain" id="PRO_5011621066" description="WD40-like Beta Propeller Repeat" evidence="1">
    <location>
        <begin position="27"/>
        <end position="292"/>
    </location>
</feature>
<accession>A0A1G9HB14</accession>
<dbReference type="STRING" id="633440.SAMN05421869_12249"/>
<evidence type="ECO:0000256" key="1">
    <source>
        <dbReference type="SAM" id="SignalP"/>
    </source>
</evidence>
<name>A0A1G9HB14_9ACTN</name>
<evidence type="ECO:0000313" key="2">
    <source>
        <dbReference type="EMBL" id="SDL10099.1"/>
    </source>
</evidence>
<dbReference type="Gene3D" id="2.120.10.30">
    <property type="entry name" value="TolB, C-terminal domain"/>
    <property type="match status" value="1"/>
</dbReference>
<organism evidence="2 3">
    <name type="scientific">Nonomuraea jiangxiensis</name>
    <dbReference type="NCBI Taxonomy" id="633440"/>
    <lineage>
        <taxon>Bacteria</taxon>
        <taxon>Bacillati</taxon>
        <taxon>Actinomycetota</taxon>
        <taxon>Actinomycetes</taxon>
        <taxon>Streptosporangiales</taxon>
        <taxon>Streptosporangiaceae</taxon>
        <taxon>Nonomuraea</taxon>
    </lineage>
</organism>
<protein>
    <recommendedName>
        <fullName evidence="4">WD40-like Beta Propeller Repeat</fullName>
    </recommendedName>
</protein>
<dbReference type="AlphaFoldDB" id="A0A1G9HB14"/>
<dbReference type="SUPFAM" id="SSF82171">
    <property type="entry name" value="DPP6 N-terminal domain-like"/>
    <property type="match status" value="1"/>
</dbReference>
<gene>
    <name evidence="2" type="ORF">SAMN05421869_12249</name>
</gene>
<sequence length="292" mass="30429">MSLMRIRVVAGAALGAVLVAAPGATATVPAQLSGAAVYASAANQLSRYASGQWATLARTGTLPQFAASPDGRKAAWVTSDGRLQVRQEGKTLTLVSGIQGGTPCLTPVWSPNSERVAYGGGGDTVMSVRADGTGAPHKLGTTEGICHLAWSANGRYLAGYTGEADGLYRLDTTTGKAARAKGVDLVTHVQSLSPDGRKAVVEFPRNPDALGDGGWPTSFKPVVVDMVTGRRHTPQVKGRLLGASYLPDGRLVVRVAGQEHNTLVVLDEAGEEVQRIAEPSKARKQALLQVLL</sequence>
<dbReference type="InterPro" id="IPR011042">
    <property type="entry name" value="6-blade_b-propeller_TolB-like"/>
</dbReference>